<reference evidence="1 2" key="1">
    <citation type="submission" date="2017-09" db="EMBL/GenBank/DDBJ databases">
        <title>Comparative genomics of rhizobia isolated from Phaseolus vulgaris in China.</title>
        <authorList>
            <person name="Tong W."/>
        </authorList>
    </citation>
    <scope>NUCLEOTIDE SEQUENCE [LARGE SCALE GENOMIC DNA]</scope>
    <source>
        <strain evidence="1 2">PCH1</strain>
    </source>
</reference>
<sequence length="350" mass="39537">MSLEPLSDDVLRETVAVHAANGGKVTKTAAHFGVRHSTIQNRLEKARDKGFLLTATQAGPMIEMPSFVLDGDEEEPIEDILARQRRAFERKQQAAAARKWFPIHVKEKKPYGILWFGDPHLDNSGCNWPLLEKHIAIAQQDGVYGGNIGDTTDNWPWTGRLAKLWADSEVSSKTAKRMAEWFMFGAGVKWLVWLIGNHDAWNGGDEFYKKLGAYQVPVLDWRAQFRLVHNNGSEAKIDAAHGRKGNSIYNPAHGTLRDAKFGEEADLWVTGHIHSFKLDHFEIAERAHTTWLAQVRGYKWNDSFAWVNGFAEYQNGAAVLSIIDPETARIQCFADPEEGARYLAWLRSKK</sequence>
<evidence type="ECO:0008006" key="3">
    <source>
        <dbReference type="Google" id="ProtNLM"/>
    </source>
</evidence>
<accession>A0A2A6LYM0</accession>
<dbReference type="SUPFAM" id="SSF56300">
    <property type="entry name" value="Metallo-dependent phosphatases"/>
    <property type="match status" value="1"/>
</dbReference>
<dbReference type="EMBL" id="NWTC01000009">
    <property type="protein sequence ID" value="PDT47342.1"/>
    <property type="molecule type" value="Genomic_DNA"/>
</dbReference>
<dbReference type="InterPro" id="IPR029052">
    <property type="entry name" value="Metallo-depent_PP-like"/>
</dbReference>
<evidence type="ECO:0000313" key="2">
    <source>
        <dbReference type="Proteomes" id="UP000220353"/>
    </source>
</evidence>
<proteinExistence type="predicted"/>
<comment type="caution">
    <text evidence="1">The sequence shown here is derived from an EMBL/GenBank/DDBJ whole genome shotgun (WGS) entry which is preliminary data.</text>
</comment>
<protein>
    <recommendedName>
        <fullName evidence="3">Calcineurin-like phosphoesterase domain-containing protein</fullName>
    </recommendedName>
</protein>
<dbReference type="AlphaFoldDB" id="A0A2A6LYM0"/>
<evidence type="ECO:0000313" key="1">
    <source>
        <dbReference type="EMBL" id="PDT47342.1"/>
    </source>
</evidence>
<dbReference type="Proteomes" id="UP000220353">
    <property type="component" value="Unassembled WGS sequence"/>
</dbReference>
<name>A0A2A6LYM0_RHIFR</name>
<gene>
    <name evidence="1" type="ORF">CO661_14260</name>
</gene>
<organism evidence="1 2">
    <name type="scientific">Rhizobium fredii</name>
    <name type="common">Sinorhizobium fredii</name>
    <dbReference type="NCBI Taxonomy" id="380"/>
    <lineage>
        <taxon>Bacteria</taxon>
        <taxon>Pseudomonadati</taxon>
        <taxon>Pseudomonadota</taxon>
        <taxon>Alphaproteobacteria</taxon>
        <taxon>Hyphomicrobiales</taxon>
        <taxon>Rhizobiaceae</taxon>
        <taxon>Sinorhizobium/Ensifer group</taxon>
        <taxon>Sinorhizobium</taxon>
    </lineage>
</organism>